<evidence type="ECO:0000259" key="14">
    <source>
        <dbReference type="PROSITE" id="PS50011"/>
    </source>
</evidence>
<keyword evidence="9 12" id="KW-0472">Membrane</keyword>
<evidence type="ECO:0000256" key="13">
    <source>
        <dbReference type="SAM" id="SignalP"/>
    </source>
</evidence>
<dbReference type="PROSITE" id="PS00107">
    <property type="entry name" value="PROTEIN_KINASE_ATP"/>
    <property type="match status" value="1"/>
</dbReference>
<dbReference type="Gene3D" id="3.30.200.20">
    <property type="entry name" value="Phosphorylase Kinase, domain 1"/>
    <property type="match status" value="1"/>
</dbReference>
<gene>
    <name evidence="15" type="ORF">BDA96_01G268900</name>
</gene>
<name>A0A921S113_SORBI</name>
<accession>A0A921S113</accession>
<proteinExistence type="predicted"/>
<dbReference type="GO" id="GO:0005886">
    <property type="term" value="C:plasma membrane"/>
    <property type="evidence" value="ECO:0007669"/>
    <property type="project" value="UniProtKB-SubCell"/>
</dbReference>
<dbReference type="Gene3D" id="1.10.510.10">
    <property type="entry name" value="Transferase(Phosphotransferase) domain 1"/>
    <property type="match status" value="1"/>
</dbReference>
<evidence type="ECO:0000256" key="11">
    <source>
        <dbReference type="SAM" id="MobiDB-lite"/>
    </source>
</evidence>
<dbReference type="InterPro" id="IPR001611">
    <property type="entry name" value="Leu-rich_rpt"/>
</dbReference>
<evidence type="ECO:0000256" key="9">
    <source>
        <dbReference type="ARBA" id="ARBA00023136"/>
    </source>
</evidence>
<dbReference type="InterPro" id="IPR000719">
    <property type="entry name" value="Prot_kinase_dom"/>
</dbReference>
<dbReference type="GO" id="GO:0005524">
    <property type="term" value="F:ATP binding"/>
    <property type="evidence" value="ECO:0007669"/>
    <property type="project" value="UniProtKB-UniRule"/>
</dbReference>
<feature type="chain" id="PRO_5036817580" description="Protein kinase domain-containing protein" evidence="13">
    <location>
        <begin position="29"/>
        <end position="567"/>
    </location>
</feature>
<dbReference type="InterPro" id="IPR011009">
    <property type="entry name" value="Kinase-like_dom_sf"/>
</dbReference>
<comment type="subcellular location">
    <subcellularLocation>
        <location evidence="1">Cell membrane</location>
        <topology evidence="1">Single-pass membrane protein</topology>
    </subcellularLocation>
</comment>
<dbReference type="Pfam" id="PF00069">
    <property type="entry name" value="Pkinase"/>
    <property type="match status" value="1"/>
</dbReference>
<protein>
    <recommendedName>
        <fullName evidence="14">Protein kinase domain-containing protein</fullName>
    </recommendedName>
</protein>
<organism evidence="15 16">
    <name type="scientific">Sorghum bicolor</name>
    <name type="common">Sorghum</name>
    <name type="synonym">Sorghum vulgare</name>
    <dbReference type="NCBI Taxonomy" id="4558"/>
    <lineage>
        <taxon>Eukaryota</taxon>
        <taxon>Viridiplantae</taxon>
        <taxon>Streptophyta</taxon>
        <taxon>Embryophyta</taxon>
        <taxon>Tracheophyta</taxon>
        <taxon>Spermatophyta</taxon>
        <taxon>Magnoliopsida</taxon>
        <taxon>Liliopsida</taxon>
        <taxon>Poales</taxon>
        <taxon>Poaceae</taxon>
        <taxon>PACMAD clade</taxon>
        <taxon>Panicoideae</taxon>
        <taxon>Andropogonodae</taxon>
        <taxon>Andropogoneae</taxon>
        <taxon>Sorghinae</taxon>
        <taxon>Sorghum</taxon>
    </lineage>
</organism>
<feature type="binding site" evidence="10">
    <location>
        <position position="347"/>
    </location>
    <ligand>
        <name>ATP</name>
        <dbReference type="ChEBI" id="CHEBI:30616"/>
    </ligand>
</feature>
<evidence type="ECO:0000256" key="5">
    <source>
        <dbReference type="ARBA" id="ARBA00022737"/>
    </source>
</evidence>
<feature type="domain" description="Protein kinase" evidence="14">
    <location>
        <begin position="310"/>
        <end position="544"/>
    </location>
</feature>
<dbReference type="EMBL" id="CM027680">
    <property type="protein sequence ID" value="KAG0549603.1"/>
    <property type="molecule type" value="Genomic_DNA"/>
</dbReference>
<reference evidence="15" key="2">
    <citation type="submission" date="2020-10" db="EMBL/GenBank/DDBJ databases">
        <authorList>
            <person name="Cooper E.A."/>
            <person name="Brenton Z.W."/>
            <person name="Flinn B.S."/>
            <person name="Jenkins J."/>
            <person name="Shu S."/>
            <person name="Flowers D."/>
            <person name="Luo F."/>
            <person name="Wang Y."/>
            <person name="Xia P."/>
            <person name="Barry K."/>
            <person name="Daum C."/>
            <person name="Lipzen A."/>
            <person name="Yoshinaga Y."/>
            <person name="Schmutz J."/>
            <person name="Saski C."/>
            <person name="Vermerris W."/>
            <person name="Kresovich S."/>
        </authorList>
    </citation>
    <scope>NUCLEOTIDE SEQUENCE</scope>
</reference>
<feature type="transmembrane region" description="Helical" evidence="12">
    <location>
        <begin position="242"/>
        <end position="265"/>
    </location>
</feature>
<dbReference type="Pfam" id="PF00560">
    <property type="entry name" value="LRR_1"/>
    <property type="match status" value="3"/>
</dbReference>
<dbReference type="PANTHER" id="PTHR48010">
    <property type="entry name" value="OS05G0588300 PROTEIN"/>
    <property type="match status" value="1"/>
</dbReference>
<evidence type="ECO:0000256" key="2">
    <source>
        <dbReference type="ARBA" id="ARBA00022475"/>
    </source>
</evidence>
<feature type="region of interest" description="Disordered" evidence="11">
    <location>
        <begin position="544"/>
        <end position="567"/>
    </location>
</feature>
<dbReference type="PANTHER" id="PTHR48010:SF16">
    <property type="entry name" value="OS03G0332900 PROTEIN"/>
    <property type="match status" value="1"/>
</dbReference>
<keyword evidence="13" id="KW-0732">Signal</keyword>
<dbReference type="InterPro" id="IPR013210">
    <property type="entry name" value="LRR_N_plant-typ"/>
</dbReference>
<dbReference type="PRINTS" id="PR00019">
    <property type="entry name" value="LEURICHRPT"/>
</dbReference>
<evidence type="ECO:0000256" key="6">
    <source>
        <dbReference type="ARBA" id="ARBA00022741"/>
    </source>
</evidence>
<keyword evidence="2" id="KW-1003">Cell membrane</keyword>
<evidence type="ECO:0000256" key="3">
    <source>
        <dbReference type="ARBA" id="ARBA00022614"/>
    </source>
</evidence>
<keyword evidence="4 12" id="KW-0812">Transmembrane</keyword>
<dbReference type="InterPro" id="IPR017441">
    <property type="entry name" value="Protein_kinase_ATP_BS"/>
</dbReference>
<feature type="compositionally biased region" description="Polar residues" evidence="11">
    <location>
        <begin position="550"/>
        <end position="567"/>
    </location>
</feature>
<dbReference type="GO" id="GO:0004672">
    <property type="term" value="F:protein kinase activity"/>
    <property type="evidence" value="ECO:0007669"/>
    <property type="project" value="InterPro"/>
</dbReference>
<evidence type="ECO:0000256" key="10">
    <source>
        <dbReference type="PROSITE-ProRule" id="PRU10141"/>
    </source>
</evidence>
<dbReference type="SUPFAM" id="SSF52058">
    <property type="entry name" value="L domain-like"/>
    <property type="match status" value="1"/>
</dbReference>
<evidence type="ECO:0000256" key="8">
    <source>
        <dbReference type="ARBA" id="ARBA00022989"/>
    </source>
</evidence>
<dbReference type="Pfam" id="PF08263">
    <property type="entry name" value="LRRNT_2"/>
    <property type="match status" value="1"/>
</dbReference>
<keyword evidence="6 10" id="KW-0547">Nucleotide-binding</keyword>
<evidence type="ECO:0000256" key="4">
    <source>
        <dbReference type="ARBA" id="ARBA00022692"/>
    </source>
</evidence>
<keyword evidence="8 12" id="KW-1133">Transmembrane helix</keyword>
<comment type="caution">
    <text evidence="15">The sequence shown here is derived from an EMBL/GenBank/DDBJ whole genome shotgun (WGS) entry which is preliminary data.</text>
</comment>
<dbReference type="SUPFAM" id="SSF56112">
    <property type="entry name" value="Protein kinase-like (PK-like)"/>
    <property type="match status" value="1"/>
</dbReference>
<sequence length="567" mass="61999">MGDLNHGSSLPLLLCLHLLLPLLPFAMADIASEKQALLAFASAVYRGNKLNWSQNIPLCSWHGVICSPDRSRILALRVPGAGLIGTIPANTLGRLVFLQVLSLRSNRLSGSLPYDVASLPSLQAIFLQHNELSGDLPPFLSPNLNTLDLSYNSFTGEIPPGLQNLTKLSILNLAGNSLSGPIPDLKLPSLRQLNLSNNELNGNSGLCGPPLPECSFLSSPTPSQVPSPSKLPHHEKKAGNGLVIAAVAGSFVILLLAAVMFTMCISKRKEKKDEVGYNGKVTDGLRIEKRKEDVSSGGCSYNFDLEDLLRASAEVLGKGSYGTAYKAILEDSTSVVVKRLKDVVAGKKEFEQQMELIGRVGKHANIAPIRAYYYSKDEKLVVYEYIATGSFSALLHEHIHSEGGSKFAHGNIKSTNVLLDQERNPYVSDYGLSSLMSLPINTSRVGTGYRAQETFESRKFTHKSDVQSPLQSQGQDDVAIDLPRWVHSVVREEWTAEVFDVQLMKYPNIEDELVQMLHIAMACTAWSPDRRPTMAEVIRMMEELRRPASESRTPSIGNPKESSPLSA</sequence>
<dbReference type="FunFam" id="3.30.200.20:FF:000307">
    <property type="entry name" value="pollen receptor-like kinase 1"/>
    <property type="match status" value="1"/>
</dbReference>
<keyword evidence="5" id="KW-0677">Repeat</keyword>
<feature type="signal peptide" evidence="13">
    <location>
        <begin position="1"/>
        <end position="28"/>
    </location>
</feature>
<keyword evidence="7 10" id="KW-0067">ATP-binding</keyword>
<evidence type="ECO:0000313" key="16">
    <source>
        <dbReference type="Proteomes" id="UP000807115"/>
    </source>
</evidence>
<reference evidence="15" key="1">
    <citation type="journal article" date="2019" name="BMC Genomics">
        <title>A new reference genome for Sorghum bicolor reveals high levels of sequence similarity between sweet and grain genotypes: implications for the genetics of sugar metabolism.</title>
        <authorList>
            <person name="Cooper E.A."/>
            <person name="Brenton Z.W."/>
            <person name="Flinn B.S."/>
            <person name="Jenkins J."/>
            <person name="Shu S."/>
            <person name="Flowers D."/>
            <person name="Luo F."/>
            <person name="Wang Y."/>
            <person name="Xia P."/>
            <person name="Barry K."/>
            <person name="Daum C."/>
            <person name="Lipzen A."/>
            <person name="Yoshinaga Y."/>
            <person name="Schmutz J."/>
            <person name="Saski C."/>
            <person name="Vermerris W."/>
            <person name="Kresovich S."/>
        </authorList>
    </citation>
    <scope>NUCLEOTIDE SEQUENCE</scope>
</reference>
<evidence type="ECO:0000313" key="15">
    <source>
        <dbReference type="EMBL" id="KAG0549603.1"/>
    </source>
</evidence>
<dbReference type="Proteomes" id="UP000807115">
    <property type="component" value="Chromosome 1"/>
</dbReference>
<dbReference type="InterPro" id="IPR050994">
    <property type="entry name" value="At_inactive_RLKs"/>
</dbReference>
<dbReference type="PROSITE" id="PS50011">
    <property type="entry name" value="PROTEIN_KINASE_DOM"/>
    <property type="match status" value="1"/>
</dbReference>
<dbReference type="Gene3D" id="3.80.10.10">
    <property type="entry name" value="Ribonuclease Inhibitor"/>
    <property type="match status" value="1"/>
</dbReference>
<dbReference type="AlphaFoldDB" id="A0A921S113"/>
<evidence type="ECO:0000256" key="1">
    <source>
        <dbReference type="ARBA" id="ARBA00004162"/>
    </source>
</evidence>
<dbReference type="InterPro" id="IPR032675">
    <property type="entry name" value="LRR_dom_sf"/>
</dbReference>
<evidence type="ECO:0000256" key="7">
    <source>
        <dbReference type="ARBA" id="ARBA00022840"/>
    </source>
</evidence>
<keyword evidence="3" id="KW-0433">Leucine-rich repeat</keyword>
<evidence type="ECO:0000256" key="12">
    <source>
        <dbReference type="SAM" id="Phobius"/>
    </source>
</evidence>